<dbReference type="InterPro" id="IPR001296">
    <property type="entry name" value="Glyco_trans_1"/>
</dbReference>
<dbReference type="EMBL" id="CP083680">
    <property type="protein sequence ID" value="UYU67391.1"/>
    <property type="molecule type" value="Genomic_DNA"/>
</dbReference>
<evidence type="ECO:0000259" key="1">
    <source>
        <dbReference type="Pfam" id="PF00534"/>
    </source>
</evidence>
<evidence type="ECO:0000259" key="2">
    <source>
        <dbReference type="Pfam" id="PF13439"/>
    </source>
</evidence>
<feature type="domain" description="Glycosyl transferase family 1" evidence="1">
    <location>
        <begin position="186"/>
        <end position="337"/>
    </location>
</feature>
<gene>
    <name evidence="3" type="ORF">KQP68_03670</name>
</gene>
<proteinExistence type="predicted"/>
<dbReference type="PANTHER" id="PTHR12526:SF630">
    <property type="entry name" value="GLYCOSYLTRANSFERASE"/>
    <property type="match status" value="1"/>
</dbReference>
<evidence type="ECO:0000313" key="3">
    <source>
        <dbReference type="EMBL" id="UYU67391.1"/>
    </source>
</evidence>
<evidence type="ECO:0000313" key="4">
    <source>
        <dbReference type="Proteomes" id="UP001156218"/>
    </source>
</evidence>
<organism evidence="3 4">
    <name type="scientific">Bacteroides thetaiotaomicron</name>
    <dbReference type="NCBI Taxonomy" id="818"/>
    <lineage>
        <taxon>Bacteria</taxon>
        <taxon>Pseudomonadati</taxon>
        <taxon>Bacteroidota</taxon>
        <taxon>Bacteroidia</taxon>
        <taxon>Bacteroidales</taxon>
        <taxon>Bacteroidaceae</taxon>
        <taxon>Bacteroides</taxon>
    </lineage>
</organism>
<dbReference type="CDD" id="cd03794">
    <property type="entry name" value="GT4_WbuB-like"/>
    <property type="match status" value="1"/>
</dbReference>
<feature type="domain" description="Glycosyltransferase subfamily 4-like N-terminal" evidence="2">
    <location>
        <begin position="21"/>
        <end position="178"/>
    </location>
</feature>
<name>A0ABD7U547_BACT4</name>
<sequence length="368" mass="41575">MKTVLYLGGFELPDKNAAAQRVVANAKLLREMGFEVSFIGISKDIKNALAVVDGFVSTPVPYPIGIKQWIHQICTFISIKVILGRKPDYVVLYNFPAIASLKILKACHKHGIKVVHDLTEWESNNRWSPSDMMRKIDINLRMRYCVKKMDGVIAISRYLYDYYKKYTNTILVPPTVDLTAGKWNRQRELSAGDKIKLVYAGSAGFGVKDRLDTIAKAIVKFPNMQFDVIGMTEGQYVSGYGELPKDCKNILFHGRLPHTETVKAVQDADFQFLIRDSNLKNNAGFPTKFVESITCCTPVIATLTSNISDYLKDGKNGFVVDDSHSLDDVFGLISKLSPSEIIQMKEACKNCTVFDYREYRNSFEQIFK</sequence>
<protein>
    <submittedName>
        <fullName evidence="3">Glycosyltransferase family 4 protein</fullName>
    </submittedName>
</protein>
<dbReference type="Pfam" id="PF13439">
    <property type="entry name" value="Glyco_transf_4"/>
    <property type="match status" value="1"/>
</dbReference>
<reference evidence="3 4" key="1">
    <citation type="submission" date="2021-06" db="EMBL/GenBank/DDBJ databases">
        <title>Interrogation of the integrated mobile genetic elements in gut-associated Bacteroides with a consensus prediction approach.</title>
        <authorList>
            <person name="Campbell D.E."/>
            <person name="Leigh J.R."/>
            <person name="Kim T."/>
            <person name="England W."/>
            <person name="Whitaker R.J."/>
            <person name="Degnan P.H."/>
        </authorList>
    </citation>
    <scope>NUCLEOTIDE SEQUENCE [LARGE SCALE GENOMIC DNA]</scope>
    <source>
        <strain evidence="3 4">WAL8669</strain>
    </source>
</reference>
<dbReference type="InterPro" id="IPR028098">
    <property type="entry name" value="Glyco_trans_4-like_N"/>
</dbReference>
<dbReference type="GO" id="GO:0016757">
    <property type="term" value="F:glycosyltransferase activity"/>
    <property type="evidence" value="ECO:0007669"/>
    <property type="project" value="UniProtKB-ARBA"/>
</dbReference>
<dbReference type="Pfam" id="PF00534">
    <property type="entry name" value="Glycos_transf_1"/>
    <property type="match status" value="1"/>
</dbReference>
<dbReference type="SUPFAM" id="SSF53756">
    <property type="entry name" value="UDP-Glycosyltransferase/glycogen phosphorylase"/>
    <property type="match status" value="1"/>
</dbReference>
<dbReference type="RefSeq" id="WP_119188062.1">
    <property type="nucleotide sequence ID" value="NZ_CAXSNJ010000037.1"/>
</dbReference>
<dbReference type="Gene3D" id="3.40.50.2000">
    <property type="entry name" value="Glycogen Phosphorylase B"/>
    <property type="match status" value="2"/>
</dbReference>
<dbReference type="PANTHER" id="PTHR12526">
    <property type="entry name" value="GLYCOSYLTRANSFERASE"/>
    <property type="match status" value="1"/>
</dbReference>
<accession>A0ABD7U547</accession>
<dbReference type="Proteomes" id="UP001156218">
    <property type="component" value="Chromosome"/>
</dbReference>
<dbReference type="AlphaFoldDB" id="A0ABD7U547"/>